<dbReference type="InterPro" id="IPR050256">
    <property type="entry name" value="Glycosyltransferase_2"/>
</dbReference>
<feature type="domain" description="Glycosyltransferase 2-like" evidence="11">
    <location>
        <begin position="3"/>
        <end position="126"/>
    </location>
</feature>
<evidence type="ECO:0000259" key="11">
    <source>
        <dbReference type="Pfam" id="PF00535"/>
    </source>
</evidence>
<proteinExistence type="inferred from homology"/>
<keyword evidence="4" id="KW-0328">Glycosyltransferase</keyword>
<dbReference type="EC" id="2.4.1.266" evidence="7"/>
<evidence type="ECO:0000256" key="1">
    <source>
        <dbReference type="ARBA" id="ARBA00001936"/>
    </source>
</evidence>
<dbReference type="InterPro" id="IPR001173">
    <property type="entry name" value="Glyco_trans_2-like"/>
</dbReference>
<gene>
    <name evidence="12" type="ORF">EXE58_03605</name>
</gene>
<dbReference type="PANTHER" id="PTHR48090:SF10">
    <property type="entry name" value="GLUCOSYL-3-PHOSPHOGLYCERATE SYNTHASE"/>
    <property type="match status" value="1"/>
</dbReference>
<dbReference type="KEGG" id="nsn:EXE58_03605"/>
<comment type="similarity">
    <text evidence="3">Belongs to the glycosyltransferase 2 family.</text>
</comment>
<dbReference type="Gene3D" id="3.90.550.10">
    <property type="entry name" value="Spore Coat Polysaccharide Biosynthesis Protein SpsA, Chain A"/>
    <property type="match status" value="1"/>
</dbReference>
<evidence type="ECO:0000256" key="8">
    <source>
        <dbReference type="ARBA" id="ARBA00040894"/>
    </source>
</evidence>
<keyword evidence="6" id="KW-0460">Magnesium</keyword>
<evidence type="ECO:0000313" key="12">
    <source>
        <dbReference type="EMBL" id="QBX57430.1"/>
    </source>
</evidence>
<evidence type="ECO:0000256" key="3">
    <source>
        <dbReference type="ARBA" id="ARBA00006739"/>
    </source>
</evidence>
<comment type="cofactor">
    <cofactor evidence="1">
        <name>Mn(2+)</name>
        <dbReference type="ChEBI" id="CHEBI:29035"/>
    </cofactor>
</comment>
<comment type="catalytic activity">
    <reaction evidence="10">
        <text>an NDP-alpha-D-glucose + (2R)-3-phosphoglycerate = (2R)-2-O-(alpha-D-glucopyranosyl)-3-phospho-glycerate + a ribonucleoside 5'-diphosphate + H(+)</text>
        <dbReference type="Rhea" id="RHEA:47244"/>
        <dbReference type="ChEBI" id="CHEBI:15378"/>
        <dbReference type="ChEBI" id="CHEBI:57930"/>
        <dbReference type="ChEBI" id="CHEBI:58272"/>
        <dbReference type="ChEBI" id="CHEBI:62600"/>
        <dbReference type="ChEBI" id="CHEBI:76533"/>
        <dbReference type="EC" id="2.4.1.266"/>
    </reaction>
    <physiologicalReaction direction="left-to-right" evidence="10">
        <dbReference type="Rhea" id="RHEA:47245"/>
    </physiologicalReaction>
</comment>
<evidence type="ECO:0000256" key="2">
    <source>
        <dbReference type="ARBA" id="ARBA00001946"/>
    </source>
</evidence>
<accession>A0A4P7IKM0</accession>
<evidence type="ECO:0000256" key="10">
    <source>
        <dbReference type="ARBA" id="ARBA00048997"/>
    </source>
</evidence>
<dbReference type="InterPro" id="IPR029044">
    <property type="entry name" value="Nucleotide-diphossugar_trans"/>
</dbReference>
<dbReference type="AlphaFoldDB" id="A0A4P7IKM0"/>
<dbReference type="Proteomes" id="UP000294853">
    <property type="component" value="Chromosome"/>
</dbReference>
<sequence length="290" mass="31366">MASVVIPAHNESASIARTLAALATGVEPGDLEVVVVANGCSDRTAQIARSANPPVRVRKIGQPSKSEAVRVGNATASVFPRVHLDADIELTGADVLRLVQPLIAGEVLATAPRREVPREGCSWPVRWFYDVWERLPQVESGLFGRGVVVVGEEGQRRLDALPRMLGDDLAMSDAFGETERRVVAEAVAVVHPPRTLRDLLRRRIRIVTGNHQADAADVRRASSRTSPRVLLALVAEQPRLAGPVAVFVAVHLTARIAARRAIRAGDFTTWQRDESSRMKTLRGVASGARS</sequence>
<comment type="catalytic activity">
    <reaction evidence="9">
        <text>(2R)-3-phosphoglycerate + UDP-alpha-D-glucose = (2R)-2-O-(alpha-D-glucopyranosyl)-3-phospho-glycerate + UDP + H(+)</text>
        <dbReference type="Rhea" id="RHEA:31319"/>
        <dbReference type="ChEBI" id="CHEBI:15378"/>
        <dbReference type="ChEBI" id="CHEBI:58223"/>
        <dbReference type="ChEBI" id="CHEBI:58272"/>
        <dbReference type="ChEBI" id="CHEBI:58885"/>
        <dbReference type="ChEBI" id="CHEBI:62600"/>
        <dbReference type="EC" id="2.4.1.266"/>
    </reaction>
    <physiologicalReaction direction="left-to-right" evidence="9">
        <dbReference type="Rhea" id="RHEA:31320"/>
    </physiologicalReaction>
</comment>
<reference evidence="12 13" key="1">
    <citation type="submission" date="2019-03" db="EMBL/GenBank/DDBJ databases">
        <title>Three New Species of Nocardioides, Nocardioides euryhalodurans sp. nov., Nocardioides seonyuensis sp. nov. and Nocardioides eburneoflavus sp. nov. Iolated from Soil.</title>
        <authorList>
            <person name="Roh S.G."/>
            <person name="Lee C."/>
            <person name="Kim M.-K."/>
            <person name="Kim S.B."/>
        </authorList>
    </citation>
    <scope>NUCLEOTIDE SEQUENCE [LARGE SCALE GENOMIC DNA]</scope>
    <source>
        <strain evidence="12 13">MMS17-SY207-3</strain>
    </source>
</reference>
<dbReference type="PANTHER" id="PTHR48090">
    <property type="entry name" value="UNDECAPRENYL-PHOSPHATE 4-DEOXY-4-FORMAMIDO-L-ARABINOSE TRANSFERASE-RELATED"/>
    <property type="match status" value="1"/>
</dbReference>
<evidence type="ECO:0000256" key="5">
    <source>
        <dbReference type="ARBA" id="ARBA00022679"/>
    </source>
</evidence>
<evidence type="ECO:0000256" key="9">
    <source>
        <dbReference type="ARBA" id="ARBA00048689"/>
    </source>
</evidence>
<dbReference type="Pfam" id="PF00535">
    <property type="entry name" value="Glycos_transf_2"/>
    <property type="match status" value="1"/>
</dbReference>
<name>A0A4P7IKM0_9ACTN</name>
<keyword evidence="5 12" id="KW-0808">Transferase</keyword>
<keyword evidence="13" id="KW-1185">Reference proteome</keyword>
<protein>
    <recommendedName>
        <fullName evidence="8">Glucosyl-3-phosphoglycerate synthase</fullName>
        <ecNumber evidence="7">2.4.1.266</ecNumber>
    </recommendedName>
</protein>
<dbReference type="GO" id="GO:0016757">
    <property type="term" value="F:glycosyltransferase activity"/>
    <property type="evidence" value="ECO:0007669"/>
    <property type="project" value="UniProtKB-KW"/>
</dbReference>
<evidence type="ECO:0000256" key="6">
    <source>
        <dbReference type="ARBA" id="ARBA00022842"/>
    </source>
</evidence>
<evidence type="ECO:0000313" key="13">
    <source>
        <dbReference type="Proteomes" id="UP000294853"/>
    </source>
</evidence>
<evidence type="ECO:0000256" key="7">
    <source>
        <dbReference type="ARBA" id="ARBA00039022"/>
    </source>
</evidence>
<dbReference type="SUPFAM" id="SSF53448">
    <property type="entry name" value="Nucleotide-diphospho-sugar transferases"/>
    <property type="match status" value="1"/>
</dbReference>
<organism evidence="12 13">
    <name type="scientific">Nocardioides seonyuensis</name>
    <dbReference type="NCBI Taxonomy" id="2518371"/>
    <lineage>
        <taxon>Bacteria</taxon>
        <taxon>Bacillati</taxon>
        <taxon>Actinomycetota</taxon>
        <taxon>Actinomycetes</taxon>
        <taxon>Propionibacteriales</taxon>
        <taxon>Nocardioidaceae</taxon>
        <taxon>Nocardioides</taxon>
    </lineage>
</organism>
<evidence type="ECO:0000256" key="4">
    <source>
        <dbReference type="ARBA" id="ARBA00022676"/>
    </source>
</evidence>
<comment type="cofactor">
    <cofactor evidence="2">
        <name>Mg(2+)</name>
        <dbReference type="ChEBI" id="CHEBI:18420"/>
    </cofactor>
</comment>
<dbReference type="EMBL" id="CP038436">
    <property type="protein sequence ID" value="QBX57430.1"/>
    <property type="molecule type" value="Genomic_DNA"/>
</dbReference>
<dbReference type="OrthoDB" id="9771846at2"/>